<accession>A0A5N5T6K1</accession>
<keyword evidence="2 5" id="KW-0812">Transmembrane</keyword>
<evidence type="ECO:0000256" key="1">
    <source>
        <dbReference type="ARBA" id="ARBA00004141"/>
    </source>
</evidence>
<evidence type="ECO:0000256" key="3">
    <source>
        <dbReference type="ARBA" id="ARBA00022989"/>
    </source>
</evidence>
<keyword evidence="4 5" id="KW-0472">Membrane</keyword>
<dbReference type="InterPro" id="IPR036259">
    <property type="entry name" value="MFS_trans_sf"/>
</dbReference>
<evidence type="ECO:0000256" key="5">
    <source>
        <dbReference type="SAM" id="Phobius"/>
    </source>
</evidence>
<evidence type="ECO:0000256" key="2">
    <source>
        <dbReference type="ARBA" id="ARBA00022692"/>
    </source>
</evidence>
<evidence type="ECO:0000256" key="4">
    <source>
        <dbReference type="ARBA" id="ARBA00023136"/>
    </source>
</evidence>
<dbReference type="GO" id="GO:0016020">
    <property type="term" value="C:membrane"/>
    <property type="evidence" value="ECO:0007669"/>
    <property type="project" value="UniProtKB-SubCell"/>
</dbReference>
<gene>
    <name evidence="6" type="primary">Orct_0</name>
    <name evidence="6" type="ORF">Anas_07794</name>
</gene>
<dbReference type="AlphaFoldDB" id="A0A5N5T6K1"/>
<reference evidence="6 7" key="1">
    <citation type="journal article" date="2019" name="PLoS Biol.">
        <title>Sex chromosomes control vertical transmission of feminizing Wolbachia symbionts in an isopod.</title>
        <authorList>
            <person name="Becking T."/>
            <person name="Chebbi M.A."/>
            <person name="Giraud I."/>
            <person name="Moumen B."/>
            <person name="Laverre T."/>
            <person name="Caubet Y."/>
            <person name="Peccoud J."/>
            <person name="Gilbert C."/>
            <person name="Cordaux R."/>
        </authorList>
    </citation>
    <scope>NUCLEOTIDE SEQUENCE [LARGE SCALE GENOMIC DNA]</scope>
    <source>
        <strain evidence="6">ANa2</strain>
        <tissue evidence="6">Whole body excluding digestive tract and cuticle</tissue>
    </source>
</reference>
<protein>
    <submittedName>
        <fullName evidence="6">Organic cation transporter protein</fullName>
    </submittedName>
</protein>
<keyword evidence="7" id="KW-1185">Reference proteome</keyword>
<comment type="caution">
    <text evidence="6">The sequence shown here is derived from an EMBL/GenBank/DDBJ whole genome shotgun (WGS) entry which is preliminary data.</text>
</comment>
<evidence type="ECO:0000313" key="6">
    <source>
        <dbReference type="EMBL" id="KAB7502241.1"/>
    </source>
</evidence>
<dbReference type="SUPFAM" id="SSF103473">
    <property type="entry name" value="MFS general substrate transporter"/>
    <property type="match status" value="1"/>
</dbReference>
<dbReference type="PANTHER" id="PTHR24064">
    <property type="entry name" value="SOLUTE CARRIER FAMILY 22 MEMBER"/>
    <property type="match status" value="1"/>
</dbReference>
<proteinExistence type="predicted"/>
<dbReference type="Gene3D" id="1.20.1250.20">
    <property type="entry name" value="MFS general substrate transporter like domains"/>
    <property type="match status" value="1"/>
</dbReference>
<dbReference type="InterPro" id="IPR005828">
    <property type="entry name" value="MFS_sugar_transport-like"/>
</dbReference>
<dbReference type="Pfam" id="PF00083">
    <property type="entry name" value="Sugar_tr"/>
    <property type="match status" value="1"/>
</dbReference>
<feature type="transmembrane region" description="Helical" evidence="5">
    <location>
        <begin position="39"/>
        <end position="58"/>
    </location>
</feature>
<comment type="subcellular location">
    <subcellularLocation>
        <location evidence="1">Membrane</location>
        <topology evidence="1">Multi-pass membrane protein</topology>
    </subcellularLocation>
</comment>
<dbReference type="Proteomes" id="UP000326759">
    <property type="component" value="Unassembled WGS sequence"/>
</dbReference>
<dbReference type="OrthoDB" id="5141738at2759"/>
<dbReference type="GO" id="GO:0022857">
    <property type="term" value="F:transmembrane transporter activity"/>
    <property type="evidence" value="ECO:0007669"/>
    <property type="project" value="InterPro"/>
</dbReference>
<feature type="transmembrane region" description="Helical" evidence="5">
    <location>
        <begin position="12"/>
        <end position="33"/>
    </location>
</feature>
<keyword evidence="3 5" id="KW-1133">Transmembrane helix</keyword>
<dbReference type="EMBL" id="SEYY01008182">
    <property type="protein sequence ID" value="KAB7502241.1"/>
    <property type="molecule type" value="Genomic_DNA"/>
</dbReference>
<name>A0A5N5T6K1_9CRUS</name>
<evidence type="ECO:0000313" key="7">
    <source>
        <dbReference type="Proteomes" id="UP000326759"/>
    </source>
</evidence>
<organism evidence="6 7">
    <name type="scientific">Armadillidium nasatum</name>
    <dbReference type="NCBI Taxonomy" id="96803"/>
    <lineage>
        <taxon>Eukaryota</taxon>
        <taxon>Metazoa</taxon>
        <taxon>Ecdysozoa</taxon>
        <taxon>Arthropoda</taxon>
        <taxon>Crustacea</taxon>
        <taxon>Multicrustacea</taxon>
        <taxon>Malacostraca</taxon>
        <taxon>Eumalacostraca</taxon>
        <taxon>Peracarida</taxon>
        <taxon>Isopoda</taxon>
        <taxon>Oniscidea</taxon>
        <taxon>Crinocheta</taxon>
        <taxon>Armadillidiidae</taxon>
        <taxon>Armadillidium</taxon>
    </lineage>
</organism>
<sequence>MEMVGKTKRVVVGILAHAFYSIAFFTGALIAYLVTSWRWLQVAYTLPVVIFIPYYWIISESARWLSAKGRSAEAKTVLIKVARANHKQSLRTKTMVNSGVYYGLSLNTSDLGGNDYINFMISGAVEIPGLLFACFIIEKSKASETRKVKWNERFLNISSQMKTKQFHKFS</sequence>